<evidence type="ECO:0000313" key="3">
    <source>
        <dbReference type="Proteomes" id="UP000467700"/>
    </source>
</evidence>
<comment type="caution">
    <text evidence="2">The sequence shown here is derived from an EMBL/GenBank/DDBJ whole genome shotgun (WGS) entry which is preliminary data.</text>
</comment>
<feature type="compositionally biased region" description="Basic and acidic residues" evidence="1">
    <location>
        <begin position="234"/>
        <end position="249"/>
    </location>
</feature>
<feature type="compositionally biased region" description="Polar residues" evidence="1">
    <location>
        <begin position="1"/>
        <end position="11"/>
    </location>
</feature>
<protein>
    <submittedName>
        <fullName evidence="2">Uncharacterized protein</fullName>
    </submittedName>
</protein>
<feature type="region of interest" description="Disordered" evidence="1">
    <location>
        <begin position="1"/>
        <end position="29"/>
    </location>
</feature>
<dbReference type="AlphaFoldDB" id="A0A8S0W1H7"/>
<sequence length="337" mass="37589">MSASRTGSTNREIVDDHAKFRPPALADPESKQYKELRVAHAQMTSKAANPEFPRLHEWSSYRYIENLLKAWFDLPEFGPYVAVVQQAYLAKTKGKEERKAKPRGVPDFALAMSIPRIPEDGPQASPSPLMPQGSVRYQDPLKMYCLPAIVEVKPLPRMDCSARGLFTYLIKNQFEEAKAQLALQASALFQKYPTLTEALLLAMIGDFWEYCIVTRDDVKDLGGTASNQSGPGIRPEEKESVAAKTSRTDQEEDENSYTESDKGPGPGRAANPVVPRKLPSRTAAKTEEGVYDDPSEISSPEEDDFVTYFTPGSHTKNAESAFFRDITEEYKARVLKA</sequence>
<feature type="region of interest" description="Disordered" evidence="1">
    <location>
        <begin position="222"/>
        <end position="314"/>
    </location>
</feature>
<proteinExistence type="predicted"/>
<reference evidence="2 3" key="1">
    <citation type="submission" date="2020-01" db="EMBL/GenBank/DDBJ databases">
        <authorList>
            <person name="Gupta K D."/>
        </authorList>
    </citation>
    <scope>NUCLEOTIDE SEQUENCE [LARGE SCALE GENOMIC DNA]</scope>
</reference>
<organism evidence="2 3">
    <name type="scientific">Cyclocybe aegerita</name>
    <name type="common">Black poplar mushroom</name>
    <name type="synonym">Agrocybe aegerita</name>
    <dbReference type="NCBI Taxonomy" id="1973307"/>
    <lineage>
        <taxon>Eukaryota</taxon>
        <taxon>Fungi</taxon>
        <taxon>Dikarya</taxon>
        <taxon>Basidiomycota</taxon>
        <taxon>Agaricomycotina</taxon>
        <taxon>Agaricomycetes</taxon>
        <taxon>Agaricomycetidae</taxon>
        <taxon>Agaricales</taxon>
        <taxon>Agaricineae</taxon>
        <taxon>Bolbitiaceae</taxon>
        <taxon>Cyclocybe</taxon>
    </lineage>
</organism>
<dbReference type="OrthoDB" id="10365214at2759"/>
<keyword evidence="3" id="KW-1185">Reference proteome</keyword>
<dbReference type="Proteomes" id="UP000467700">
    <property type="component" value="Unassembled WGS sequence"/>
</dbReference>
<accession>A0A8S0W1H7</accession>
<evidence type="ECO:0000313" key="2">
    <source>
        <dbReference type="EMBL" id="CAA7266415.1"/>
    </source>
</evidence>
<evidence type="ECO:0000256" key="1">
    <source>
        <dbReference type="SAM" id="MobiDB-lite"/>
    </source>
</evidence>
<gene>
    <name evidence="2" type="ORF">AAE3_LOCUS8572</name>
</gene>
<feature type="compositionally biased region" description="Acidic residues" evidence="1">
    <location>
        <begin position="289"/>
        <end position="305"/>
    </location>
</feature>
<dbReference type="EMBL" id="CACVBS010000054">
    <property type="protein sequence ID" value="CAA7266415.1"/>
    <property type="molecule type" value="Genomic_DNA"/>
</dbReference>
<name>A0A8S0W1H7_CYCAE</name>